<dbReference type="SUPFAM" id="SSF51905">
    <property type="entry name" value="FAD/NAD(P)-binding domain"/>
    <property type="match status" value="1"/>
</dbReference>
<dbReference type="Gene3D" id="3.90.700.10">
    <property type="entry name" value="Succinate dehydrogenase/fumarate reductase flavoprotein, catalytic domain"/>
    <property type="match status" value="1"/>
</dbReference>
<keyword evidence="2" id="KW-0285">Flavoprotein</keyword>
<dbReference type="InterPro" id="IPR003953">
    <property type="entry name" value="FAD-dep_OxRdtase_2_FAD-bd"/>
</dbReference>
<organism evidence="6 7">
    <name type="scientific">Sphingobium nicotianae</name>
    <dbReference type="NCBI Taxonomy" id="2782607"/>
    <lineage>
        <taxon>Bacteria</taxon>
        <taxon>Pseudomonadati</taxon>
        <taxon>Pseudomonadota</taxon>
        <taxon>Alphaproteobacteria</taxon>
        <taxon>Sphingomonadales</taxon>
        <taxon>Sphingomonadaceae</taxon>
        <taxon>Sphingobium</taxon>
    </lineage>
</organism>
<dbReference type="AlphaFoldDB" id="A0A9X1D9W7"/>
<evidence type="ECO:0000313" key="7">
    <source>
        <dbReference type="Proteomes" id="UP001138757"/>
    </source>
</evidence>
<evidence type="ECO:0000256" key="2">
    <source>
        <dbReference type="ARBA" id="ARBA00022630"/>
    </source>
</evidence>
<dbReference type="EMBL" id="JAHGAW010000002">
    <property type="protein sequence ID" value="MBT2186068.1"/>
    <property type="molecule type" value="Genomic_DNA"/>
</dbReference>
<dbReference type="GO" id="GO:0008202">
    <property type="term" value="P:steroid metabolic process"/>
    <property type="evidence" value="ECO:0007669"/>
    <property type="project" value="UniProtKB-ARBA"/>
</dbReference>
<dbReference type="PANTHER" id="PTHR43400">
    <property type="entry name" value="FUMARATE REDUCTASE"/>
    <property type="match status" value="1"/>
</dbReference>
<dbReference type="Proteomes" id="UP001138757">
    <property type="component" value="Unassembled WGS sequence"/>
</dbReference>
<evidence type="ECO:0000313" key="6">
    <source>
        <dbReference type="EMBL" id="MBT2186068.1"/>
    </source>
</evidence>
<dbReference type="PANTHER" id="PTHR43400:SF10">
    <property type="entry name" value="3-OXOSTEROID 1-DEHYDROGENASE"/>
    <property type="match status" value="1"/>
</dbReference>
<dbReference type="InterPro" id="IPR027477">
    <property type="entry name" value="Succ_DH/fumarate_Rdtase_cat_sf"/>
</dbReference>
<dbReference type="Pfam" id="PF00890">
    <property type="entry name" value="FAD_binding_2"/>
    <property type="match status" value="1"/>
</dbReference>
<keyword evidence="4" id="KW-0560">Oxidoreductase</keyword>
<dbReference type="InterPro" id="IPR050315">
    <property type="entry name" value="FAD-oxidoreductase_2"/>
</dbReference>
<reference evidence="6" key="1">
    <citation type="submission" date="2021-05" db="EMBL/GenBank/DDBJ databases">
        <title>Genome of Sphingobium sp. strain.</title>
        <authorList>
            <person name="Fan R."/>
        </authorList>
    </citation>
    <scope>NUCLEOTIDE SEQUENCE</scope>
    <source>
        <strain evidence="6">H33</strain>
    </source>
</reference>
<evidence type="ECO:0000256" key="1">
    <source>
        <dbReference type="ARBA" id="ARBA00001974"/>
    </source>
</evidence>
<dbReference type="InterPro" id="IPR036188">
    <property type="entry name" value="FAD/NAD-bd_sf"/>
</dbReference>
<evidence type="ECO:0000256" key="3">
    <source>
        <dbReference type="ARBA" id="ARBA00022827"/>
    </source>
</evidence>
<keyword evidence="7" id="KW-1185">Reference proteome</keyword>
<comment type="caution">
    <text evidence="6">The sequence shown here is derived from an EMBL/GenBank/DDBJ whole genome shotgun (WGS) entry which is preliminary data.</text>
</comment>
<name>A0A9X1D9W7_9SPHN</name>
<dbReference type="RefSeq" id="WP_214621811.1">
    <property type="nucleotide sequence ID" value="NZ_JAHGAW010000002.1"/>
</dbReference>
<dbReference type="GO" id="GO:0016491">
    <property type="term" value="F:oxidoreductase activity"/>
    <property type="evidence" value="ECO:0007669"/>
    <property type="project" value="UniProtKB-KW"/>
</dbReference>
<feature type="domain" description="FAD-dependent oxidoreductase 2 FAD-binding" evidence="5">
    <location>
        <begin position="20"/>
        <end position="556"/>
    </location>
</feature>
<accession>A0A9X1D9W7</accession>
<proteinExistence type="predicted"/>
<keyword evidence="3" id="KW-0274">FAD</keyword>
<sequence>MSKALASQVGRDVVRTHDCDFLVIGSGAAAMCAALTASVKGLKVLVVEKDEKFGGASARSGGCPWIPNSPIAKAMGYTDSREEAMRFFRHETGHRFDEDTVSAFVDIGPEMIDFVQKNSPVRFGFLGGFPDYHCDSPGGSQTGRAHYPLNWDAADLGDEIKRLRPPLQSGTFMGMQIGVSEVGYYMTAGRKLGSAFYVFKCMLQRLRDQFRAGRTLRLASGNALIGGLASAYFKLGGQLWTSSPAKQLISTGGRVTGALLDTPDGTVEIRAKRGVMVATGGFPHDSAVRAKLFPHGGRAPEVWGLYPYGNTGDGINMAQKVGGQFETDTKSPVAFAPTYRLPNVEGGLEAMPAFFNRGMPGIIAVTRNGRRFCNEGRSYHDFCVNLIAVTPEEEEPVAWLVFDHRMLRRYGLGPIHPGPMPYKHFIKNGFLKCGKTIAELAEKTGINPEGLVATVESYNKHARNGVDPEFNRGTNAFDIANGDPEHGPNPCVGPLDKVPFYAVRVFAGCVGTFPGLRTNGKGQVLTPDRSPIPGLYSGGNDMLSVTGGDYISGGCTIGPGLTFGYIIGNEVSA</sequence>
<evidence type="ECO:0000259" key="5">
    <source>
        <dbReference type="Pfam" id="PF00890"/>
    </source>
</evidence>
<comment type="cofactor">
    <cofactor evidence="1">
        <name>FAD</name>
        <dbReference type="ChEBI" id="CHEBI:57692"/>
    </cofactor>
</comment>
<protein>
    <submittedName>
        <fullName evidence="6">FAD-binding protein</fullName>
    </submittedName>
</protein>
<gene>
    <name evidence="6" type="ORF">KK488_03830</name>
</gene>
<dbReference type="Gene3D" id="3.50.50.60">
    <property type="entry name" value="FAD/NAD(P)-binding domain"/>
    <property type="match status" value="2"/>
</dbReference>
<dbReference type="SUPFAM" id="SSF56425">
    <property type="entry name" value="Succinate dehydrogenase/fumarate reductase flavoprotein, catalytic domain"/>
    <property type="match status" value="1"/>
</dbReference>
<evidence type="ECO:0000256" key="4">
    <source>
        <dbReference type="ARBA" id="ARBA00023002"/>
    </source>
</evidence>